<feature type="domain" description="EF-hand" evidence="3">
    <location>
        <begin position="80"/>
        <end position="115"/>
    </location>
</feature>
<feature type="region of interest" description="Disordered" evidence="1">
    <location>
        <begin position="29"/>
        <end position="51"/>
    </location>
</feature>
<keyword evidence="2" id="KW-0732">Signal</keyword>
<accession>A0A1H7ML73</accession>
<reference evidence="5" key="1">
    <citation type="submission" date="2016-10" db="EMBL/GenBank/DDBJ databases">
        <authorList>
            <person name="Varghese N."/>
            <person name="Submissions S."/>
        </authorList>
    </citation>
    <scope>NUCLEOTIDE SEQUENCE [LARGE SCALE GENOMIC DNA]</scope>
    <source>
        <strain evidence="5">JS21-1</strain>
    </source>
</reference>
<keyword evidence="5" id="KW-1185">Reference proteome</keyword>
<feature type="signal peptide" evidence="2">
    <location>
        <begin position="1"/>
        <end position="23"/>
    </location>
</feature>
<protein>
    <submittedName>
        <fullName evidence="4">EF hand</fullName>
    </submittedName>
</protein>
<sequence>MTTIKTRYGAASTALALLLPAMACGQAMPPAAQNDSAAARPRSGLTLQDFTSRRERRVLAADTDGDGKVSRAEYLAAATGGKGDPARRFARLDRNDDGMVDRQEIASMLTRRFARLDTDHDGVLSPTERFAARKSARRVAPEA</sequence>
<evidence type="ECO:0000259" key="3">
    <source>
        <dbReference type="PROSITE" id="PS50222"/>
    </source>
</evidence>
<dbReference type="GO" id="GO:0005509">
    <property type="term" value="F:calcium ion binding"/>
    <property type="evidence" value="ECO:0007669"/>
    <property type="project" value="InterPro"/>
</dbReference>
<dbReference type="STRING" id="1855283.SAMN05216382_1532"/>
<gene>
    <name evidence="4" type="ORF">SAMN05216382_1532</name>
</gene>
<dbReference type="PROSITE" id="PS00018">
    <property type="entry name" value="EF_HAND_1"/>
    <property type="match status" value="1"/>
</dbReference>
<dbReference type="InterPro" id="IPR002048">
    <property type="entry name" value="EF_hand_dom"/>
</dbReference>
<evidence type="ECO:0000313" key="5">
    <source>
        <dbReference type="Proteomes" id="UP000199214"/>
    </source>
</evidence>
<evidence type="ECO:0000256" key="2">
    <source>
        <dbReference type="SAM" id="SignalP"/>
    </source>
</evidence>
<evidence type="ECO:0000256" key="1">
    <source>
        <dbReference type="SAM" id="MobiDB-lite"/>
    </source>
</evidence>
<evidence type="ECO:0000313" key="4">
    <source>
        <dbReference type="EMBL" id="SEL11983.1"/>
    </source>
</evidence>
<dbReference type="SUPFAM" id="SSF47473">
    <property type="entry name" value="EF-hand"/>
    <property type="match status" value="1"/>
</dbReference>
<dbReference type="RefSeq" id="WP_245708325.1">
    <property type="nucleotide sequence ID" value="NZ_FNZZ01000002.1"/>
</dbReference>
<dbReference type="PROSITE" id="PS50222">
    <property type="entry name" value="EF_HAND_2"/>
    <property type="match status" value="1"/>
</dbReference>
<feature type="chain" id="PRO_5011714633" evidence="2">
    <location>
        <begin position="24"/>
        <end position="143"/>
    </location>
</feature>
<dbReference type="Proteomes" id="UP000199214">
    <property type="component" value="Unassembled WGS sequence"/>
</dbReference>
<name>A0A1H7ML73_9SPHN</name>
<organism evidence="4 5">
    <name type="scientific">Sphingomonas palmae</name>
    <dbReference type="NCBI Taxonomy" id="1855283"/>
    <lineage>
        <taxon>Bacteria</taxon>
        <taxon>Pseudomonadati</taxon>
        <taxon>Pseudomonadota</taxon>
        <taxon>Alphaproteobacteria</taxon>
        <taxon>Sphingomonadales</taxon>
        <taxon>Sphingomonadaceae</taxon>
        <taxon>Sphingomonas</taxon>
    </lineage>
</organism>
<dbReference type="Gene3D" id="1.10.238.10">
    <property type="entry name" value="EF-hand"/>
    <property type="match status" value="1"/>
</dbReference>
<dbReference type="EMBL" id="FNZZ01000002">
    <property type="protein sequence ID" value="SEL11983.1"/>
    <property type="molecule type" value="Genomic_DNA"/>
</dbReference>
<dbReference type="InterPro" id="IPR011992">
    <property type="entry name" value="EF-hand-dom_pair"/>
</dbReference>
<proteinExistence type="predicted"/>
<dbReference type="AlphaFoldDB" id="A0A1H7ML73"/>
<dbReference type="InterPro" id="IPR018247">
    <property type="entry name" value="EF_Hand_1_Ca_BS"/>
</dbReference>
<dbReference type="Pfam" id="PF13202">
    <property type="entry name" value="EF-hand_5"/>
    <property type="match status" value="3"/>
</dbReference>